<name>A0ABN4YP57_SPOUR</name>
<accession>A0ABN4YP57</accession>
<proteinExistence type="predicted"/>
<gene>
    <name evidence="2" type="ORF">SporoS204_02305</name>
</gene>
<dbReference type="Proteomes" id="UP000192486">
    <property type="component" value="Chromosome"/>
</dbReference>
<evidence type="ECO:0000313" key="2">
    <source>
        <dbReference type="EMBL" id="ARF13114.1"/>
    </source>
</evidence>
<feature type="signal peptide" evidence="1">
    <location>
        <begin position="1"/>
        <end position="22"/>
    </location>
</feature>
<evidence type="ECO:0000256" key="1">
    <source>
        <dbReference type="SAM" id="SignalP"/>
    </source>
</evidence>
<keyword evidence="3" id="KW-1185">Reference proteome</keyword>
<sequence length="149" mass="16938">MRLFAKLGIIVISTLLLTACFGEDYDFTPPDVTLMNHTEYTDTDELTAVNIEWDSDKLYTKKTNDIFSVANDQKTLVYHIGQEVRVVFVTQDFAIRKLSAYFMKDGIKTEIEVDGEVFNMPNEKGKYIIVLHLLADSGTVEYVGNVLIE</sequence>
<evidence type="ECO:0008006" key="4">
    <source>
        <dbReference type="Google" id="ProtNLM"/>
    </source>
</evidence>
<protein>
    <recommendedName>
        <fullName evidence="4">DUF4625 domain-containing protein</fullName>
    </recommendedName>
</protein>
<reference evidence="2 3" key="1">
    <citation type="submission" date="2016-04" db="EMBL/GenBank/DDBJ databases">
        <title>Comparative Genomics and Epigenetics of Sporosarcina ureae.</title>
        <authorList>
            <person name="Oliver A.S."/>
            <person name="Cooper K.K."/>
        </authorList>
    </citation>
    <scope>NUCLEOTIDE SEQUENCE [LARGE SCALE GENOMIC DNA]</scope>
    <source>
        <strain evidence="2 3">S204</strain>
    </source>
</reference>
<dbReference type="PROSITE" id="PS51257">
    <property type="entry name" value="PROKAR_LIPOPROTEIN"/>
    <property type="match status" value="1"/>
</dbReference>
<keyword evidence="1" id="KW-0732">Signal</keyword>
<feature type="chain" id="PRO_5046967129" description="DUF4625 domain-containing protein" evidence="1">
    <location>
        <begin position="23"/>
        <end position="149"/>
    </location>
</feature>
<organism evidence="2 3">
    <name type="scientific">Sporosarcina ureae</name>
    <dbReference type="NCBI Taxonomy" id="1571"/>
    <lineage>
        <taxon>Bacteria</taxon>
        <taxon>Bacillati</taxon>
        <taxon>Bacillota</taxon>
        <taxon>Bacilli</taxon>
        <taxon>Bacillales</taxon>
        <taxon>Caryophanaceae</taxon>
        <taxon>Sporosarcina</taxon>
    </lineage>
</organism>
<evidence type="ECO:0000313" key="3">
    <source>
        <dbReference type="Proteomes" id="UP000192486"/>
    </source>
</evidence>
<dbReference type="RefSeq" id="WP_029053669.1">
    <property type="nucleotide sequence ID" value="NZ_CP015108.1"/>
</dbReference>
<dbReference type="EMBL" id="CP015108">
    <property type="protein sequence ID" value="ARF13114.1"/>
    <property type="molecule type" value="Genomic_DNA"/>
</dbReference>